<evidence type="ECO:0000313" key="1">
    <source>
        <dbReference type="EMBL" id="ACY66571.1"/>
    </source>
</evidence>
<accession>D2DT11</accession>
<organism evidence="1">
    <name type="scientific">Scylla paramamosain</name>
    <name type="common">Mud crab</name>
    <dbReference type="NCBI Taxonomy" id="85552"/>
    <lineage>
        <taxon>Eukaryota</taxon>
        <taxon>Metazoa</taxon>
        <taxon>Ecdysozoa</taxon>
        <taxon>Arthropoda</taxon>
        <taxon>Crustacea</taxon>
        <taxon>Multicrustacea</taxon>
        <taxon>Malacostraca</taxon>
        <taxon>Eumalacostraca</taxon>
        <taxon>Eucarida</taxon>
        <taxon>Decapoda</taxon>
        <taxon>Pleocyemata</taxon>
        <taxon>Brachyura</taxon>
        <taxon>Eubrachyura</taxon>
        <taxon>Portunoidea</taxon>
        <taxon>Portunidae</taxon>
        <taxon>Portuninae</taxon>
        <taxon>Scylla</taxon>
    </lineage>
</organism>
<dbReference type="EMBL" id="FJ774850">
    <property type="protein sequence ID" value="ACY66571.1"/>
    <property type="molecule type" value="mRNA"/>
</dbReference>
<dbReference type="AlphaFoldDB" id="D2DT11"/>
<name>D2DT11_SCYPA</name>
<sequence length="54" mass="6423">TKINKTTHIIRHTFYMSHECNLGEKLFLGMTFFQDLFCYMSSPLLFLQAIFNMV</sequence>
<feature type="non-terminal residue" evidence="1">
    <location>
        <position position="1"/>
    </location>
</feature>
<proteinExistence type="evidence at transcript level"/>
<reference evidence="1" key="1">
    <citation type="submission" date="2009-02" db="EMBL/GenBank/DDBJ databases">
        <title>Construction of SSH cDNA library from hemocytes of Scylla paramamosain LPS-challenged.</title>
        <authorList>
            <person name="Wang K.J."/>
            <person name="Chen F.Y."/>
            <person name="Bo J."/>
            <person name="Ren H.L."/>
        </authorList>
    </citation>
    <scope>NUCLEOTIDE SEQUENCE</scope>
</reference>
<protein>
    <submittedName>
        <fullName evidence="1">Uncharacterized protein</fullName>
    </submittedName>
</protein>